<dbReference type="Pfam" id="PF05698">
    <property type="entry name" value="Trigger_C"/>
    <property type="match status" value="1"/>
</dbReference>
<dbReference type="InterPro" id="IPR027304">
    <property type="entry name" value="Trigger_fact/SurA_dom_sf"/>
</dbReference>
<evidence type="ECO:0000256" key="9">
    <source>
        <dbReference type="ARBA" id="ARBA00023306"/>
    </source>
</evidence>
<dbReference type="Gene3D" id="3.10.50.40">
    <property type="match status" value="1"/>
</dbReference>
<evidence type="ECO:0000256" key="2">
    <source>
        <dbReference type="ARBA" id="ARBA00005464"/>
    </source>
</evidence>
<dbReference type="GO" id="GO:0043022">
    <property type="term" value="F:ribosome binding"/>
    <property type="evidence" value="ECO:0007669"/>
    <property type="project" value="TreeGrafter"/>
</dbReference>
<evidence type="ECO:0000256" key="10">
    <source>
        <dbReference type="ARBA" id="ARBA00029986"/>
    </source>
</evidence>
<evidence type="ECO:0000256" key="5">
    <source>
        <dbReference type="ARBA" id="ARBA00022618"/>
    </source>
</evidence>
<dbReference type="Gene3D" id="3.30.70.1050">
    <property type="entry name" value="Trigger factor ribosome-binding domain"/>
    <property type="match status" value="1"/>
</dbReference>
<dbReference type="EC" id="5.2.1.8" evidence="3 11"/>
<evidence type="ECO:0000313" key="16">
    <source>
        <dbReference type="Proteomes" id="UP000003936"/>
    </source>
</evidence>
<comment type="similarity">
    <text evidence="2 11 13">Belongs to the FKBP-type PPIase family. Tig subfamily.</text>
</comment>
<comment type="subcellular location">
    <subcellularLocation>
        <location evidence="11">Cytoplasm</location>
    </subcellularLocation>
    <text evidence="11">About half TF is bound to the ribosome near the polypeptide exit tunnel while the other half is free in the cytoplasm.</text>
</comment>
<dbReference type="PATRIC" id="fig|1199245.3.peg.1103"/>
<dbReference type="GO" id="GO:0043335">
    <property type="term" value="P:protein unfolding"/>
    <property type="evidence" value="ECO:0007669"/>
    <property type="project" value="TreeGrafter"/>
</dbReference>
<dbReference type="HOGENOM" id="CLU_033058_2_0_6"/>
<dbReference type="SUPFAM" id="SSF102735">
    <property type="entry name" value="Trigger factor ribosome-binding domain"/>
    <property type="match status" value="1"/>
</dbReference>
<evidence type="ECO:0000256" key="12">
    <source>
        <dbReference type="PROSITE-ProRule" id="PRU00277"/>
    </source>
</evidence>
<sequence>MQVFVESTAGLGRRINITIDAEILELAVKIELANIAKKVHAHGFRKGKVPINIVAQRYGATVRRDAIRALMQRHCVDALIQEKINPVGELHYTPGEYKTGETFTYTVEFEVYPTVELTGLDRLEIEKPHVEVKDIDVDTMLATLRKQLADWKETADAAGSEDRVTFDFVGTIDGEAFEGSKASDFVLVMGEGRMIPGFEEGLIGHKAGERFNISITFQEDYPSEALQGKVSQFSVEQKKVEQCVLPEMDEAFIKRFGVADGTLPSLRAAVRQNMEREMKKAVRKRVKTQVIDGLLSTNDIHLPAALVDNEIEFLKSHAVQGVGGNEQRDLEMSRELFEEQAKRRVKIGLLLGTVIQQHKLKVDEARVRALIEERASMYEDPKEVIEFYGKHQNLMENIRNEAIEEQAVEALLLTARVVEKETCFNDLMYQSSAS</sequence>
<evidence type="ECO:0000256" key="3">
    <source>
        <dbReference type="ARBA" id="ARBA00013194"/>
    </source>
</evidence>
<evidence type="ECO:0000256" key="4">
    <source>
        <dbReference type="ARBA" id="ARBA00016902"/>
    </source>
</evidence>
<dbReference type="FunFam" id="3.10.50.40:FF:000001">
    <property type="entry name" value="Trigger factor"/>
    <property type="match status" value="1"/>
</dbReference>
<dbReference type="InterPro" id="IPR046357">
    <property type="entry name" value="PPIase_dom_sf"/>
</dbReference>
<dbReference type="InterPro" id="IPR037041">
    <property type="entry name" value="Trigger_fac_C_sf"/>
</dbReference>
<dbReference type="GO" id="GO:0051301">
    <property type="term" value="P:cell division"/>
    <property type="evidence" value="ECO:0007669"/>
    <property type="project" value="UniProtKB-KW"/>
</dbReference>
<dbReference type="InterPro" id="IPR008881">
    <property type="entry name" value="Trigger_fac_ribosome-bd_bac"/>
</dbReference>
<dbReference type="EMBL" id="CP003546">
    <property type="protein sequence ID" value="AFP85323.1"/>
    <property type="molecule type" value="Genomic_DNA"/>
</dbReference>
<keyword evidence="8 11" id="KW-0413">Isomerase</keyword>
<organism evidence="15 16">
    <name type="scientific">secondary endosymbiont of Ctenarytaina eucalypti</name>
    <dbReference type="NCBI Taxonomy" id="1199245"/>
    <lineage>
        <taxon>Bacteria</taxon>
        <taxon>Pseudomonadati</taxon>
        <taxon>Pseudomonadota</taxon>
        <taxon>Gammaproteobacteria</taxon>
        <taxon>Enterobacterales</taxon>
        <taxon>Enterobacteriaceae</taxon>
        <taxon>aphid secondary symbionts</taxon>
    </lineage>
</organism>
<proteinExistence type="inferred from homology"/>
<dbReference type="GO" id="GO:0044183">
    <property type="term" value="F:protein folding chaperone"/>
    <property type="evidence" value="ECO:0007669"/>
    <property type="project" value="TreeGrafter"/>
</dbReference>
<dbReference type="Proteomes" id="UP000003936">
    <property type="component" value="Chromosome"/>
</dbReference>
<evidence type="ECO:0000256" key="7">
    <source>
        <dbReference type="ARBA" id="ARBA00023186"/>
    </source>
</evidence>
<keyword evidence="11" id="KW-0963">Cytoplasm</keyword>
<comment type="function">
    <text evidence="11">Involved in protein export. Acts as a chaperone by maintaining the newly synthesized protein in an open conformation. Functions as a peptidyl-prolyl cis-trans isomerase.</text>
</comment>
<dbReference type="PROSITE" id="PS50059">
    <property type="entry name" value="FKBP_PPIASE"/>
    <property type="match status" value="1"/>
</dbReference>
<evidence type="ECO:0000256" key="13">
    <source>
        <dbReference type="RuleBase" id="RU003914"/>
    </source>
</evidence>
<keyword evidence="16" id="KW-1185">Reference proteome</keyword>
<evidence type="ECO:0000256" key="8">
    <source>
        <dbReference type="ARBA" id="ARBA00023235"/>
    </source>
</evidence>
<evidence type="ECO:0000313" key="15">
    <source>
        <dbReference type="EMBL" id="AFP85323.1"/>
    </source>
</evidence>
<dbReference type="AlphaFoldDB" id="J3YSP2"/>
<reference evidence="15 16" key="1">
    <citation type="journal article" date="2012" name="Mol. Biol. Evol.">
        <title>Genome reduction and co-evolution between the primary and secondary bacterial symbionts of psyllids.</title>
        <authorList>
            <person name="Sloan D.B."/>
            <person name="Moran N.A."/>
        </authorList>
    </citation>
    <scope>NUCLEOTIDE SEQUENCE [LARGE SCALE GENOMIC DNA]</scope>
    <source>
        <strain evidence="15">Ceuc_S</strain>
    </source>
</reference>
<dbReference type="GO" id="GO:0015031">
    <property type="term" value="P:protein transport"/>
    <property type="evidence" value="ECO:0007669"/>
    <property type="project" value="UniProtKB-UniRule"/>
</dbReference>
<dbReference type="PIRSF" id="PIRSF003095">
    <property type="entry name" value="Trigger_factor"/>
    <property type="match status" value="1"/>
</dbReference>
<accession>J3YSP2</accession>
<dbReference type="GO" id="GO:0005737">
    <property type="term" value="C:cytoplasm"/>
    <property type="evidence" value="ECO:0007669"/>
    <property type="project" value="UniProtKB-SubCell"/>
</dbReference>
<keyword evidence="9 11" id="KW-0131">Cell cycle</keyword>
<dbReference type="STRING" id="1199245.A359_09620"/>
<dbReference type="OrthoDB" id="9767721at2"/>
<dbReference type="PANTHER" id="PTHR30560">
    <property type="entry name" value="TRIGGER FACTOR CHAPERONE AND PEPTIDYL-PROLYL CIS/TRANS ISOMERASE"/>
    <property type="match status" value="1"/>
</dbReference>
<evidence type="ECO:0000256" key="11">
    <source>
        <dbReference type="HAMAP-Rule" id="MF_00303"/>
    </source>
</evidence>
<dbReference type="SUPFAM" id="SSF54534">
    <property type="entry name" value="FKBP-like"/>
    <property type="match status" value="1"/>
</dbReference>
<dbReference type="Pfam" id="PF05697">
    <property type="entry name" value="Trigger_N"/>
    <property type="match status" value="1"/>
</dbReference>
<dbReference type="GO" id="GO:0051083">
    <property type="term" value="P:'de novo' cotranslational protein folding"/>
    <property type="evidence" value="ECO:0007669"/>
    <property type="project" value="TreeGrafter"/>
</dbReference>
<dbReference type="PANTHER" id="PTHR30560:SF3">
    <property type="entry name" value="TRIGGER FACTOR-LIKE PROTEIN TIG, CHLOROPLASTIC"/>
    <property type="match status" value="1"/>
</dbReference>
<keyword evidence="5 11" id="KW-0132">Cell division</keyword>
<dbReference type="SUPFAM" id="SSF109998">
    <property type="entry name" value="Triger factor/SurA peptide-binding domain-like"/>
    <property type="match status" value="1"/>
</dbReference>
<keyword evidence="7 11" id="KW-0143">Chaperone</keyword>
<evidence type="ECO:0000256" key="1">
    <source>
        <dbReference type="ARBA" id="ARBA00000971"/>
    </source>
</evidence>
<dbReference type="InterPro" id="IPR005215">
    <property type="entry name" value="Trig_fac"/>
</dbReference>
<comment type="catalytic activity">
    <reaction evidence="1 11 12">
        <text>[protein]-peptidylproline (omega=180) = [protein]-peptidylproline (omega=0)</text>
        <dbReference type="Rhea" id="RHEA:16237"/>
        <dbReference type="Rhea" id="RHEA-COMP:10747"/>
        <dbReference type="Rhea" id="RHEA-COMP:10748"/>
        <dbReference type="ChEBI" id="CHEBI:83833"/>
        <dbReference type="ChEBI" id="CHEBI:83834"/>
        <dbReference type="EC" id="5.2.1.8"/>
    </reaction>
</comment>
<dbReference type="GO" id="GO:0003755">
    <property type="term" value="F:peptidyl-prolyl cis-trans isomerase activity"/>
    <property type="evidence" value="ECO:0007669"/>
    <property type="project" value="UniProtKB-UniRule"/>
</dbReference>
<dbReference type="InterPro" id="IPR008880">
    <property type="entry name" value="Trigger_fac_C"/>
</dbReference>
<dbReference type="Gene3D" id="1.10.3120.10">
    <property type="entry name" value="Trigger factor, C-terminal domain"/>
    <property type="match status" value="1"/>
</dbReference>
<dbReference type="KEGG" id="sect:A359_09620"/>
<gene>
    <name evidence="11" type="primary">tig</name>
    <name evidence="15" type="ORF">A359_09620</name>
</gene>
<dbReference type="InterPro" id="IPR036611">
    <property type="entry name" value="Trigger_fac_ribosome-bd_sf"/>
</dbReference>
<name>J3YSP2_9ENTR</name>
<feature type="domain" description="PPIase FKBP-type" evidence="14">
    <location>
        <begin position="161"/>
        <end position="246"/>
    </location>
</feature>
<dbReference type="NCBIfam" id="TIGR00115">
    <property type="entry name" value="tig"/>
    <property type="match status" value="1"/>
</dbReference>
<keyword evidence="6 11" id="KW-0697">Rotamase</keyword>
<dbReference type="Pfam" id="PF00254">
    <property type="entry name" value="FKBP_C"/>
    <property type="match status" value="1"/>
</dbReference>
<dbReference type="InterPro" id="IPR001179">
    <property type="entry name" value="PPIase_FKBP_dom"/>
</dbReference>
<evidence type="ECO:0000259" key="14">
    <source>
        <dbReference type="PROSITE" id="PS50059"/>
    </source>
</evidence>
<dbReference type="HAMAP" id="MF_00303">
    <property type="entry name" value="Trigger_factor_Tig"/>
    <property type="match status" value="1"/>
</dbReference>
<dbReference type="RefSeq" id="WP_014888620.1">
    <property type="nucleotide sequence ID" value="NC_018419.1"/>
</dbReference>
<evidence type="ECO:0000256" key="6">
    <source>
        <dbReference type="ARBA" id="ARBA00023110"/>
    </source>
</evidence>
<comment type="domain">
    <text evidence="11">Consists of 3 domains; the N-terminus binds the ribosome, the middle domain has PPIase activity, while the C-terminus has intrinsic chaperone activity on its own.</text>
</comment>
<protein>
    <recommendedName>
        <fullName evidence="4 11">Trigger factor</fullName>
        <shortName evidence="11">TF</shortName>
        <ecNumber evidence="3 11">5.2.1.8</ecNumber>
    </recommendedName>
    <alternativeName>
        <fullName evidence="10 11">PPIase</fullName>
    </alternativeName>
</protein>